<dbReference type="PROSITE" id="PS51257">
    <property type="entry name" value="PROKAR_LIPOPROTEIN"/>
    <property type="match status" value="1"/>
</dbReference>
<dbReference type="GO" id="GO:0015871">
    <property type="term" value="P:choline transport"/>
    <property type="evidence" value="ECO:0007669"/>
    <property type="project" value="TreeGrafter"/>
</dbReference>
<dbReference type="GO" id="GO:0015226">
    <property type="term" value="F:carnitine transmembrane transporter activity"/>
    <property type="evidence" value="ECO:0007669"/>
    <property type="project" value="TreeGrafter"/>
</dbReference>
<feature type="chain" id="PRO_5004532492" evidence="5">
    <location>
        <begin position="25"/>
        <end position="301"/>
    </location>
</feature>
<evidence type="ECO:0000256" key="4">
    <source>
        <dbReference type="ARBA" id="ARBA00023136"/>
    </source>
</evidence>
<dbReference type="KEGG" id="cmd:B841_07825"/>
<evidence type="ECO:0000256" key="3">
    <source>
        <dbReference type="ARBA" id="ARBA00022475"/>
    </source>
</evidence>
<sequence>MSIFRKVTGLLAAGTLALGLTACAESEENASGDLGTITLGYLPSWTDGLSTAHLLDDQLTEMGYSVEHQTLSDAAALYTGMANGDVDIYPSAWPEVTHIEYWEEYSEGLEDLGSYYEGAALNISVPEYMEDINSVADLEGQGDRFDNTIYGIEPGAGLTRATQDDVLLGYGLDDEYNLVTSSTPAMLSELQSAVDNEEDILVTLWTPFWANNTFPVKALEDPEGHFGEAEALHFLARAGFAEEHPELAEWIGEIEMTDEEYNDLEDLVVNEYDDGEESEAIQAWLEQYPDLMPEQPEISEE</sequence>
<dbReference type="SUPFAM" id="SSF53850">
    <property type="entry name" value="Periplasmic binding protein-like II"/>
    <property type="match status" value="1"/>
</dbReference>
<dbReference type="GO" id="GO:0005275">
    <property type="term" value="F:amine transmembrane transporter activity"/>
    <property type="evidence" value="ECO:0007669"/>
    <property type="project" value="TreeGrafter"/>
</dbReference>
<dbReference type="RefSeq" id="WP_020934971.1">
    <property type="nucleotide sequence ID" value="NC_021915.1"/>
</dbReference>
<dbReference type="GO" id="GO:0031460">
    <property type="term" value="P:glycine betaine transport"/>
    <property type="evidence" value="ECO:0007669"/>
    <property type="project" value="TreeGrafter"/>
</dbReference>
<dbReference type="OrthoDB" id="9787902at2"/>
<dbReference type="PATRIC" id="fig|1224163.3.peg.1570"/>
<organism evidence="7 8">
    <name type="scientific">Corynebacterium maris DSM 45190</name>
    <dbReference type="NCBI Taxonomy" id="1224163"/>
    <lineage>
        <taxon>Bacteria</taxon>
        <taxon>Bacillati</taxon>
        <taxon>Actinomycetota</taxon>
        <taxon>Actinomycetes</taxon>
        <taxon>Mycobacteriales</taxon>
        <taxon>Corynebacteriaceae</taxon>
        <taxon>Corynebacterium</taxon>
    </lineage>
</organism>
<keyword evidence="2" id="KW-0813">Transport</keyword>
<evidence type="ECO:0000313" key="8">
    <source>
        <dbReference type="Proteomes" id="UP000015388"/>
    </source>
</evidence>
<proteinExistence type="predicted"/>
<evidence type="ECO:0000256" key="5">
    <source>
        <dbReference type="SAM" id="SignalP"/>
    </source>
</evidence>
<evidence type="ECO:0000256" key="1">
    <source>
        <dbReference type="ARBA" id="ARBA00004236"/>
    </source>
</evidence>
<dbReference type="HOGENOM" id="CLU_008673_1_0_11"/>
<keyword evidence="3" id="KW-1003">Cell membrane</keyword>
<dbReference type="Proteomes" id="UP000015388">
    <property type="component" value="Chromosome"/>
</dbReference>
<accession>S5TJZ8</accession>
<dbReference type="InterPro" id="IPR007210">
    <property type="entry name" value="ABC_Gly_betaine_transp_sub-bd"/>
</dbReference>
<evidence type="ECO:0000259" key="6">
    <source>
        <dbReference type="Pfam" id="PF04069"/>
    </source>
</evidence>
<dbReference type="Gene3D" id="3.40.190.100">
    <property type="entry name" value="Glycine betaine-binding periplasmic protein, domain 2"/>
    <property type="match status" value="1"/>
</dbReference>
<dbReference type="CDD" id="cd13639">
    <property type="entry name" value="PBP2_OpuAC_like"/>
    <property type="match status" value="1"/>
</dbReference>
<comment type="subcellular location">
    <subcellularLocation>
        <location evidence="1">Cell membrane</location>
    </subcellularLocation>
</comment>
<name>S5TJZ8_9CORY</name>
<dbReference type="AlphaFoldDB" id="S5TJZ8"/>
<keyword evidence="8" id="KW-1185">Reference proteome</keyword>
<reference evidence="7 8" key="1">
    <citation type="submission" date="2012-11" db="EMBL/GenBank/DDBJ databases">
        <title>The complete genome sequence of Corynebacterium maris Coryn-1 (=DSM 45190).</title>
        <authorList>
            <person name="Schaffert L."/>
            <person name="Albersmeier A."/>
            <person name="Kalinowski J."/>
            <person name="Ruckert C."/>
        </authorList>
    </citation>
    <scope>NUCLEOTIDE SEQUENCE [LARGE SCALE GENOMIC DNA]</scope>
    <source>
        <strain evidence="8">Coryn-1</strain>
    </source>
</reference>
<dbReference type="EMBL" id="CP003924">
    <property type="protein sequence ID" value="AGS35038.1"/>
    <property type="molecule type" value="Genomic_DNA"/>
</dbReference>
<dbReference type="eggNOG" id="COG2113">
    <property type="taxonomic scope" value="Bacteria"/>
</dbReference>
<evidence type="ECO:0000256" key="2">
    <source>
        <dbReference type="ARBA" id="ARBA00022448"/>
    </source>
</evidence>
<protein>
    <submittedName>
        <fullName evidence="7">ABC-type proline/glycine betaine transporter periplasmic component</fullName>
    </submittedName>
</protein>
<dbReference type="PANTHER" id="PTHR47737">
    <property type="entry name" value="GLYCINE BETAINE/PROLINE BETAINE TRANSPORT SYSTEM PERMEASE PROTEIN PROW"/>
    <property type="match status" value="1"/>
</dbReference>
<feature type="signal peptide" evidence="5">
    <location>
        <begin position="1"/>
        <end position="24"/>
    </location>
</feature>
<dbReference type="Gene3D" id="3.10.105.10">
    <property type="entry name" value="Dipeptide-binding Protein, Domain 3"/>
    <property type="match status" value="2"/>
</dbReference>
<dbReference type="GO" id="GO:0043190">
    <property type="term" value="C:ATP-binding cassette (ABC) transporter complex"/>
    <property type="evidence" value="ECO:0007669"/>
    <property type="project" value="InterPro"/>
</dbReference>
<gene>
    <name evidence="7" type="ORF">B841_07825</name>
</gene>
<dbReference type="PANTHER" id="PTHR47737:SF1">
    <property type="entry name" value="GLYCINE BETAINE_PROLINE BETAINE TRANSPORT SYSTEM PERMEASE PROTEIN PROW"/>
    <property type="match status" value="1"/>
</dbReference>
<dbReference type="Pfam" id="PF04069">
    <property type="entry name" value="OpuAC"/>
    <property type="match status" value="1"/>
</dbReference>
<keyword evidence="4" id="KW-0472">Membrane</keyword>
<feature type="domain" description="ABC-type glycine betaine transport system substrate-binding" evidence="6">
    <location>
        <begin position="36"/>
        <end position="287"/>
    </location>
</feature>
<evidence type="ECO:0000313" key="7">
    <source>
        <dbReference type="EMBL" id="AGS35038.1"/>
    </source>
</evidence>
<dbReference type="STRING" id="1224163.B841_07825"/>
<keyword evidence="5" id="KW-0732">Signal</keyword>